<feature type="transmembrane region" description="Helical" evidence="8">
    <location>
        <begin position="188"/>
        <end position="209"/>
    </location>
</feature>
<keyword evidence="4" id="KW-0378">Hydrolase</keyword>
<reference evidence="10 11" key="1">
    <citation type="journal article" date="2011" name="Stand. Genomic Sci.">
        <title>Complete genome sequence of the hyperthermophilic chemolithoautotroph Pyrolobus fumarii type strain (1A).</title>
        <authorList>
            <person name="Anderson I."/>
            <person name="Goker M."/>
            <person name="Nolan M."/>
            <person name="Lucas S."/>
            <person name="Hammon N."/>
            <person name="Deshpande S."/>
            <person name="Cheng J.F."/>
            <person name="Tapia R."/>
            <person name="Han C."/>
            <person name="Goodwin L."/>
            <person name="Pitluck S."/>
            <person name="Huntemann M."/>
            <person name="Liolios K."/>
            <person name="Ivanova N."/>
            <person name="Pagani I."/>
            <person name="Mavromatis K."/>
            <person name="Ovchinikova G."/>
            <person name="Pati A."/>
            <person name="Chen A."/>
            <person name="Palaniappan K."/>
            <person name="Land M."/>
            <person name="Hauser L."/>
            <person name="Brambilla E.M."/>
            <person name="Huber H."/>
            <person name="Yasawong M."/>
            <person name="Rohde M."/>
            <person name="Spring S."/>
            <person name="Abt B."/>
            <person name="Sikorski J."/>
            <person name="Wirth R."/>
            <person name="Detter J.C."/>
            <person name="Woyke T."/>
            <person name="Bristow J."/>
            <person name="Eisen J.A."/>
            <person name="Markowitz V."/>
            <person name="Hugenholtz P."/>
            <person name="Kyrpides N.C."/>
            <person name="Klenk H.P."/>
            <person name="Lapidus A."/>
        </authorList>
    </citation>
    <scope>NUCLEOTIDE SEQUENCE [LARGE SCALE GENOMIC DNA]</scope>
    <source>
        <strain evidence="11">DSM 11204 / 1A</strain>
    </source>
</reference>
<dbReference type="InterPro" id="IPR044838">
    <property type="entry name" value="EGY1-like"/>
</dbReference>
<evidence type="ECO:0000256" key="1">
    <source>
        <dbReference type="ARBA" id="ARBA00004141"/>
    </source>
</evidence>
<evidence type="ECO:0000313" key="10">
    <source>
        <dbReference type="EMBL" id="AEM39800.1"/>
    </source>
</evidence>
<dbReference type="InParanoid" id="G0EDJ6"/>
<feature type="transmembrane region" description="Helical" evidence="8">
    <location>
        <begin position="254"/>
        <end position="274"/>
    </location>
</feature>
<dbReference type="InterPro" id="IPR008915">
    <property type="entry name" value="Peptidase_M50"/>
</dbReference>
<dbReference type="GeneID" id="11138287"/>
<dbReference type="STRING" id="694429.Pyrfu_1947"/>
<dbReference type="Proteomes" id="UP000001037">
    <property type="component" value="Chromosome"/>
</dbReference>
<evidence type="ECO:0000256" key="6">
    <source>
        <dbReference type="ARBA" id="ARBA00022989"/>
    </source>
</evidence>
<dbReference type="EMBL" id="CP002838">
    <property type="protein sequence ID" value="AEM39800.1"/>
    <property type="molecule type" value="Genomic_DNA"/>
</dbReference>
<dbReference type="GO" id="GO:0016020">
    <property type="term" value="C:membrane"/>
    <property type="evidence" value="ECO:0007669"/>
    <property type="project" value="UniProtKB-SubCell"/>
</dbReference>
<proteinExistence type="predicted"/>
<evidence type="ECO:0000313" key="11">
    <source>
        <dbReference type="Proteomes" id="UP000001037"/>
    </source>
</evidence>
<evidence type="ECO:0000256" key="8">
    <source>
        <dbReference type="SAM" id="Phobius"/>
    </source>
</evidence>
<dbReference type="HOGENOM" id="CLU_028221_0_0_2"/>
<dbReference type="PANTHER" id="PTHR31412">
    <property type="entry name" value="ZINC METALLOPROTEASE EGY1"/>
    <property type="match status" value="1"/>
</dbReference>
<keyword evidence="11" id="KW-1185">Reference proteome</keyword>
<dbReference type="eggNOG" id="arCOG00609">
    <property type="taxonomic scope" value="Archaea"/>
</dbReference>
<dbReference type="PANTHER" id="PTHR31412:SF0">
    <property type="entry name" value="ZINC METALLOPROTEASE EGY1, CHLOROPLASTIC-RELATED"/>
    <property type="match status" value="1"/>
</dbReference>
<name>G0EDJ6_PYRF1</name>
<sequence>MSSQQHMQSDDLENSLCSMLTKCFEVVNCDGRSAFVYPRLGWVECFDSLIDEYEEAGYQPKLFVLSEGLGVVFLRIRKGFGKAHVLLLTLATILTVLLAGFDVATGFARVSGVTGTEHNTMLLAVSFLAGLLGPLAIHESGHFLAARRVGVPVSAPMFIPAPPLRLGGIGTFGAIISMRGIPRDRSGLGLVGVAGPLAGFLAGLVVAVIGGMLSPSLPASLFKESVREAGIEASFAPLVLLLVLGLFHGGSGEAVIVLHPLAFAAFIVFIVTFLNLLPIGQLDGGHIVYAVFGAEVHNLTSSLVPVLALILALVYPQLSIIAIFAMLAYALHVMIGKGVHPGVLNPVKPLPPRRAALYAGIYVVLLILTFPVPL</sequence>
<dbReference type="Pfam" id="PF02163">
    <property type="entry name" value="Peptidase_M50"/>
    <property type="match status" value="1"/>
</dbReference>
<dbReference type="KEGG" id="pfm:Pyrfu_1947"/>
<evidence type="ECO:0000256" key="3">
    <source>
        <dbReference type="ARBA" id="ARBA00022692"/>
    </source>
</evidence>
<feature type="transmembrane region" description="Helical" evidence="8">
    <location>
        <begin position="229"/>
        <end position="247"/>
    </location>
</feature>
<accession>G0EDJ6</accession>
<evidence type="ECO:0000256" key="5">
    <source>
        <dbReference type="ARBA" id="ARBA00022946"/>
    </source>
</evidence>
<keyword evidence="3 8" id="KW-0812">Transmembrane</keyword>
<evidence type="ECO:0000256" key="2">
    <source>
        <dbReference type="ARBA" id="ARBA00022670"/>
    </source>
</evidence>
<evidence type="ECO:0000259" key="9">
    <source>
        <dbReference type="Pfam" id="PF02163"/>
    </source>
</evidence>
<dbReference type="GO" id="GO:0008233">
    <property type="term" value="F:peptidase activity"/>
    <property type="evidence" value="ECO:0007669"/>
    <property type="project" value="UniProtKB-KW"/>
</dbReference>
<keyword evidence="7 8" id="KW-0472">Membrane</keyword>
<evidence type="ECO:0000256" key="4">
    <source>
        <dbReference type="ARBA" id="ARBA00022801"/>
    </source>
</evidence>
<feature type="transmembrane region" description="Helical" evidence="8">
    <location>
        <begin position="85"/>
        <end position="108"/>
    </location>
</feature>
<feature type="domain" description="Peptidase M50" evidence="9">
    <location>
        <begin position="127"/>
        <end position="299"/>
    </location>
</feature>
<dbReference type="CDD" id="cd06160">
    <property type="entry name" value="S2P-M50_like_2"/>
    <property type="match status" value="1"/>
</dbReference>
<feature type="transmembrane region" description="Helical" evidence="8">
    <location>
        <begin position="120"/>
        <end position="138"/>
    </location>
</feature>
<organism evidence="10 11">
    <name type="scientific">Pyrolobus fumarii (strain DSM 11204 / 1A)</name>
    <dbReference type="NCBI Taxonomy" id="694429"/>
    <lineage>
        <taxon>Archaea</taxon>
        <taxon>Thermoproteota</taxon>
        <taxon>Thermoprotei</taxon>
        <taxon>Desulfurococcales</taxon>
        <taxon>Pyrodictiaceae</taxon>
        <taxon>Pyrolobus</taxon>
    </lineage>
</organism>
<protein>
    <submittedName>
        <fullName evidence="10">Peptidase M50</fullName>
    </submittedName>
</protein>
<keyword evidence="5" id="KW-0809">Transit peptide</keyword>
<dbReference type="OrthoDB" id="19110at2157"/>
<evidence type="ECO:0000256" key="7">
    <source>
        <dbReference type="ARBA" id="ARBA00023136"/>
    </source>
</evidence>
<dbReference type="GO" id="GO:0006508">
    <property type="term" value="P:proteolysis"/>
    <property type="evidence" value="ECO:0007669"/>
    <property type="project" value="UniProtKB-KW"/>
</dbReference>
<dbReference type="AlphaFoldDB" id="G0EDJ6"/>
<gene>
    <name evidence="10" type="ordered locus">Pyrfu_1947</name>
</gene>
<keyword evidence="6 8" id="KW-1133">Transmembrane helix</keyword>
<comment type="subcellular location">
    <subcellularLocation>
        <location evidence="1">Membrane</location>
        <topology evidence="1">Multi-pass membrane protein</topology>
    </subcellularLocation>
</comment>
<keyword evidence="2" id="KW-0645">Protease</keyword>
<feature type="transmembrane region" description="Helical" evidence="8">
    <location>
        <begin position="355"/>
        <end position="372"/>
    </location>
</feature>
<dbReference type="RefSeq" id="WP_014027477.1">
    <property type="nucleotide sequence ID" value="NC_015931.1"/>
</dbReference>